<sequence>MDRDAEMVVNPSDAAELSAAIPRKRLRDNEFDIGKHYSLVTVNGVKYTRTA</sequence>
<evidence type="ECO:0000313" key="1">
    <source>
        <dbReference type="EMBL" id="GLY65848.1"/>
    </source>
</evidence>
<accession>A0A9W6R039</accession>
<comment type="caution">
    <text evidence="1">The sequence shown here is derived from an EMBL/GenBank/DDBJ whole genome shotgun (WGS) entry which is preliminary data.</text>
</comment>
<name>A0A9W6R039_9PSEU</name>
<keyword evidence="2" id="KW-1185">Reference proteome</keyword>
<dbReference type="AlphaFoldDB" id="A0A9W6R039"/>
<dbReference type="Proteomes" id="UP001165136">
    <property type="component" value="Unassembled WGS sequence"/>
</dbReference>
<evidence type="ECO:0000313" key="2">
    <source>
        <dbReference type="Proteomes" id="UP001165136"/>
    </source>
</evidence>
<gene>
    <name evidence="1" type="ORF">Atai01_24670</name>
</gene>
<dbReference type="EMBL" id="BSTI01000005">
    <property type="protein sequence ID" value="GLY65848.1"/>
    <property type="molecule type" value="Genomic_DNA"/>
</dbReference>
<proteinExistence type="predicted"/>
<organism evidence="1 2">
    <name type="scientific">Amycolatopsis taiwanensis</name>
    <dbReference type="NCBI Taxonomy" id="342230"/>
    <lineage>
        <taxon>Bacteria</taxon>
        <taxon>Bacillati</taxon>
        <taxon>Actinomycetota</taxon>
        <taxon>Actinomycetes</taxon>
        <taxon>Pseudonocardiales</taxon>
        <taxon>Pseudonocardiaceae</taxon>
        <taxon>Amycolatopsis</taxon>
    </lineage>
</organism>
<reference evidence="1" key="1">
    <citation type="submission" date="2023-03" db="EMBL/GenBank/DDBJ databases">
        <title>Amycolatopsis taiwanensis NBRC 103393.</title>
        <authorList>
            <person name="Ichikawa N."/>
            <person name="Sato H."/>
            <person name="Tonouchi N."/>
        </authorList>
    </citation>
    <scope>NUCLEOTIDE SEQUENCE</scope>
    <source>
        <strain evidence="1">NBRC 103393</strain>
    </source>
</reference>
<protein>
    <submittedName>
        <fullName evidence="1">Uncharacterized protein</fullName>
    </submittedName>
</protein>